<dbReference type="STRING" id="299255.SAMN02745129_2260"/>
<protein>
    <submittedName>
        <fullName evidence="2">Uncharacterized protein</fullName>
    </submittedName>
</protein>
<keyword evidence="1" id="KW-1133">Transmembrane helix</keyword>
<dbReference type="Proteomes" id="UP000184268">
    <property type="component" value="Unassembled WGS sequence"/>
</dbReference>
<keyword evidence="1" id="KW-0812">Transmembrane</keyword>
<keyword evidence="3" id="KW-1185">Reference proteome</keyword>
<dbReference type="EMBL" id="FQXG01000003">
    <property type="protein sequence ID" value="SHH53660.1"/>
    <property type="molecule type" value="Genomic_DNA"/>
</dbReference>
<keyword evidence="1" id="KW-0472">Membrane</keyword>
<feature type="transmembrane region" description="Helical" evidence="1">
    <location>
        <begin position="34"/>
        <end position="52"/>
    </location>
</feature>
<evidence type="ECO:0000313" key="3">
    <source>
        <dbReference type="Proteomes" id="UP000184268"/>
    </source>
</evidence>
<dbReference type="AlphaFoldDB" id="A0A1M5TSM5"/>
<gene>
    <name evidence="2" type="ORF">SAMN02745129_2260</name>
</gene>
<organism evidence="2 3">
    <name type="scientific">Ferrimonas marina</name>
    <dbReference type="NCBI Taxonomy" id="299255"/>
    <lineage>
        <taxon>Bacteria</taxon>
        <taxon>Pseudomonadati</taxon>
        <taxon>Pseudomonadota</taxon>
        <taxon>Gammaproteobacteria</taxon>
        <taxon>Alteromonadales</taxon>
        <taxon>Ferrimonadaceae</taxon>
        <taxon>Ferrimonas</taxon>
    </lineage>
</organism>
<accession>A0A1M5TSM5</accession>
<reference evidence="2 3" key="1">
    <citation type="submission" date="2016-11" db="EMBL/GenBank/DDBJ databases">
        <authorList>
            <person name="Jaros S."/>
            <person name="Januszkiewicz K."/>
            <person name="Wedrychowicz H."/>
        </authorList>
    </citation>
    <scope>NUCLEOTIDE SEQUENCE [LARGE SCALE GENOMIC DNA]</scope>
    <source>
        <strain evidence="2 3">DSM 16917</strain>
    </source>
</reference>
<evidence type="ECO:0000313" key="2">
    <source>
        <dbReference type="EMBL" id="SHH53660.1"/>
    </source>
</evidence>
<name>A0A1M5TSM5_9GAMM</name>
<evidence type="ECO:0000256" key="1">
    <source>
        <dbReference type="SAM" id="Phobius"/>
    </source>
</evidence>
<proteinExistence type="predicted"/>
<dbReference type="RefSeq" id="WP_067656028.1">
    <property type="nucleotide sequence ID" value="NZ_FQXG01000003.1"/>
</dbReference>
<sequence>MREWIHNWAERIFLVTLIGYGLLIYFLDYVGVKITYTAVPIIAVSLFVAYVTRPRTSDRDQNDRR</sequence>
<feature type="transmembrane region" description="Helical" evidence="1">
    <location>
        <begin position="12"/>
        <end position="28"/>
    </location>
</feature>